<keyword evidence="3" id="KW-1185">Reference proteome</keyword>
<keyword evidence="1" id="KW-0732">Signal</keyword>
<evidence type="ECO:0000256" key="1">
    <source>
        <dbReference type="SAM" id="SignalP"/>
    </source>
</evidence>
<evidence type="ECO:0000313" key="2">
    <source>
        <dbReference type="EMBL" id="CCI43135.1"/>
    </source>
</evidence>
<feature type="chain" id="PRO_5001529358" evidence="1">
    <location>
        <begin position="26"/>
        <end position="298"/>
    </location>
</feature>
<evidence type="ECO:0000313" key="3">
    <source>
        <dbReference type="Proteomes" id="UP000053237"/>
    </source>
</evidence>
<dbReference type="Proteomes" id="UP000053237">
    <property type="component" value="Unassembled WGS sequence"/>
</dbReference>
<dbReference type="AlphaFoldDB" id="A0A024G998"/>
<organism evidence="2 3">
    <name type="scientific">Albugo candida</name>
    <dbReference type="NCBI Taxonomy" id="65357"/>
    <lineage>
        <taxon>Eukaryota</taxon>
        <taxon>Sar</taxon>
        <taxon>Stramenopiles</taxon>
        <taxon>Oomycota</taxon>
        <taxon>Peronosporomycetes</taxon>
        <taxon>Albuginales</taxon>
        <taxon>Albuginaceae</taxon>
        <taxon>Albugo</taxon>
    </lineage>
</organism>
<sequence length="298" mass="33448">MKALALKTYALLVLGMVPAIRHVVAAGIGLGVYINPKVDHKNGRLLLESIVLDEKYAVSISSCSSMLEKVAVTTKQKLKPLSKAFSKLKGFASRSRYNHSSRSGDEAGPSESLMHNSYLSTEHSRQVSEYKNELWELPFSSKAVMVGFHSYTAHWEMNGGSLIRWIQSELLYASDSKIMMNGQAYVKKHQGVYAYKWTAKQGYVINFGPPEITLVDLVEIEQDELLGVMFAGNIVRKRVRIDFDIEAIRIPSSYYETVESIFLKHGFATVSNGNERAQFRGDRSNFNSLQKNSNSIHI</sequence>
<name>A0A024G998_9STRA</name>
<feature type="signal peptide" evidence="1">
    <location>
        <begin position="1"/>
        <end position="25"/>
    </location>
</feature>
<dbReference type="EMBL" id="CAIX01000044">
    <property type="protein sequence ID" value="CCI43135.1"/>
    <property type="molecule type" value="Genomic_DNA"/>
</dbReference>
<gene>
    <name evidence="2" type="ORF">BN9_039190</name>
</gene>
<reference evidence="2 3" key="1">
    <citation type="submission" date="2012-05" db="EMBL/GenBank/DDBJ databases">
        <title>Recombination and specialization in a pathogen metapopulation.</title>
        <authorList>
            <person name="Gardiner A."/>
            <person name="Kemen E."/>
            <person name="Schultz-Larsen T."/>
            <person name="MacLean D."/>
            <person name="Van Oosterhout C."/>
            <person name="Jones J.D.G."/>
        </authorList>
    </citation>
    <scope>NUCLEOTIDE SEQUENCE [LARGE SCALE GENOMIC DNA]</scope>
    <source>
        <strain evidence="2 3">Ac Nc2</strain>
    </source>
</reference>
<accession>A0A024G998</accession>
<comment type="caution">
    <text evidence="2">The sequence shown here is derived from an EMBL/GenBank/DDBJ whole genome shotgun (WGS) entry which is preliminary data.</text>
</comment>
<protein>
    <submittedName>
        <fullName evidence="2">Uncharacterized protein</fullName>
    </submittedName>
</protein>
<proteinExistence type="predicted"/>
<dbReference type="InParanoid" id="A0A024G998"/>